<dbReference type="PANTHER" id="PTHR34567">
    <property type="entry name" value="FK506-BINDING-LIKE PROTEIN"/>
    <property type="match status" value="1"/>
</dbReference>
<keyword evidence="3" id="KW-1185">Reference proteome</keyword>
<name>D8RFG4_SELML</name>
<feature type="region of interest" description="Disordered" evidence="1">
    <location>
        <begin position="112"/>
        <end position="213"/>
    </location>
</feature>
<dbReference type="KEGG" id="smo:SELMODRAFT_410662"/>
<gene>
    <name evidence="2" type="ORF">SELMODRAFT_410662</name>
</gene>
<dbReference type="Proteomes" id="UP000001514">
    <property type="component" value="Unassembled WGS sequence"/>
</dbReference>
<evidence type="ECO:0000313" key="2">
    <source>
        <dbReference type="EMBL" id="EFJ29114.1"/>
    </source>
</evidence>
<evidence type="ECO:0000313" key="3">
    <source>
        <dbReference type="Proteomes" id="UP000001514"/>
    </source>
</evidence>
<proteinExistence type="predicted"/>
<feature type="compositionally biased region" description="Polar residues" evidence="1">
    <location>
        <begin position="196"/>
        <end position="211"/>
    </location>
</feature>
<organism evidence="3">
    <name type="scientific">Selaginella moellendorffii</name>
    <name type="common">Spikemoss</name>
    <dbReference type="NCBI Taxonomy" id="88036"/>
    <lineage>
        <taxon>Eukaryota</taxon>
        <taxon>Viridiplantae</taxon>
        <taxon>Streptophyta</taxon>
        <taxon>Embryophyta</taxon>
        <taxon>Tracheophyta</taxon>
        <taxon>Lycopodiopsida</taxon>
        <taxon>Selaginellales</taxon>
        <taxon>Selaginellaceae</taxon>
        <taxon>Selaginella</taxon>
    </lineage>
</organism>
<protein>
    <submittedName>
        <fullName evidence="2">Uncharacterized protein</fullName>
    </submittedName>
</protein>
<accession>D8RFG4</accession>
<dbReference type="EMBL" id="GL377578">
    <property type="protein sequence ID" value="EFJ29114.1"/>
    <property type="molecule type" value="Genomic_DNA"/>
</dbReference>
<feature type="region of interest" description="Disordered" evidence="1">
    <location>
        <begin position="240"/>
        <end position="275"/>
    </location>
</feature>
<feature type="compositionally biased region" description="Polar residues" evidence="1">
    <location>
        <begin position="249"/>
        <end position="275"/>
    </location>
</feature>
<dbReference type="HOGENOM" id="CLU_571616_0_0_1"/>
<dbReference type="Gramene" id="EFJ29114">
    <property type="protein sequence ID" value="EFJ29114"/>
    <property type="gene ID" value="SELMODRAFT_410662"/>
</dbReference>
<dbReference type="InParanoid" id="D8RFG4"/>
<dbReference type="AlphaFoldDB" id="D8RFG4"/>
<evidence type="ECO:0000256" key="1">
    <source>
        <dbReference type="SAM" id="MobiDB-lite"/>
    </source>
</evidence>
<reference evidence="2 3" key="1">
    <citation type="journal article" date="2011" name="Science">
        <title>The Selaginella genome identifies genetic changes associated with the evolution of vascular plants.</title>
        <authorList>
            <person name="Banks J.A."/>
            <person name="Nishiyama T."/>
            <person name="Hasebe M."/>
            <person name="Bowman J.L."/>
            <person name="Gribskov M."/>
            <person name="dePamphilis C."/>
            <person name="Albert V.A."/>
            <person name="Aono N."/>
            <person name="Aoyama T."/>
            <person name="Ambrose B.A."/>
            <person name="Ashton N.W."/>
            <person name="Axtell M.J."/>
            <person name="Barker E."/>
            <person name="Barker M.S."/>
            <person name="Bennetzen J.L."/>
            <person name="Bonawitz N.D."/>
            <person name="Chapple C."/>
            <person name="Cheng C."/>
            <person name="Correa L.G."/>
            <person name="Dacre M."/>
            <person name="DeBarry J."/>
            <person name="Dreyer I."/>
            <person name="Elias M."/>
            <person name="Engstrom E.M."/>
            <person name="Estelle M."/>
            <person name="Feng L."/>
            <person name="Finet C."/>
            <person name="Floyd S.K."/>
            <person name="Frommer W.B."/>
            <person name="Fujita T."/>
            <person name="Gramzow L."/>
            <person name="Gutensohn M."/>
            <person name="Harholt J."/>
            <person name="Hattori M."/>
            <person name="Heyl A."/>
            <person name="Hirai T."/>
            <person name="Hiwatashi Y."/>
            <person name="Ishikawa M."/>
            <person name="Iwata M."/>
            <person name="Karol K.G."/>
            <person name="Koehler B."/>
            <person name="Kolukisaoglu U."/>
            <person name="Kubo M."/>
            <person name="Kurata T."/>
            <person name="Lalonde S."/>
            <person name="Li K."/>
            <person name="Li Y."/>
            <person name="Litt A."/>
            <person name="Lyons E."/>
            <person name="Manning G."/>
            <person name="Maruyama T."/>
            <person name="Michael T.P."/>
            <person name="Mikami K."/>
            <person name="Miyazaki S."/>
            <person name="Morinaga S."/>
            <person name="Murata T."/>
            <person name="Mueller-Roeber B."/>
            <person name="Nelson D.R."/>
            <person name="Obara M."/>
            <person name="Oguri Y."/>
            <person name="Olmstead R.G."/>
            <person name="Onodera N."/>
            <person name="Petersen B.L."/>
            <person name="Pils B."/>
            <person name="Prigge M."/>
            <person name="Rensing S.A."/>
            <person name="Riano-Pachon D.M."/>
            <person name="Roberts A.W."/>
            <person name="Sato Y."/>
            <person name="Scheller H.V."/>
            <person name="Schulz B."/>
            <person name="Schulz C."/>
            <person name="Shakirov E.V."/>
            <person name="Shibagaki N."/>
            <person name="Shinohara N."/>
            <person name="Shippen D.E."/>
            <person name="Soerensen I."/>
            <person name="Sotooka R."/>
            <person name="Sugimoto N."/>
            <person name="Sugita M."/>
            <person name="Sumikawa N."/>
            <person name="Tanurdzic M."/>
            <person name="Theissen G."/>
            <person name="Ulvskov P."/>
            <person name="Wakazuki S."/>
            <person name="Weng J.K."/>
            <person name="Willats W.W."/>
            <person name="Wipf D."/>
            <person name="Wolf P.G."/>
            <person name="Yang L."/>
            <person name="Zimmer A.D."/>
            <person name="Zhu Q."/>
            <person name="Mitros T."/>
            <person name="Hellsten U."/>
            <person name="Loque D."/>
            <person name="Otillar R."/>
            <person name="Salamov A."/>
            <person name="Schmutz J."/>
            <person name="Shapiro H."/>
            <person name="Lindquist E."/>
            <person name="Lucas S."/>
            <person name="Rokhsar D."/>
            <person name="Grigoriev I.V."/>
        </authorList>
    </citation>
    <scope>NUCLEOTIDE SEQUENCE [LARGE SCALE GENOMIC DNA]</scope>
</reference>
<feature type="compositionally biased region" description="Basic residues" evidence="1">
    <location>
        <begin position="112"/>
        <end position="122"/>
    </location>
</feature>
<feature type="compositionally biased region" description="Basic and acidic residues" evidence="1">
    <location>
        <begin position="178"/>
        <end position="194"/>
    </location>
</feature>
<sequence>MADQSAGDAVGWSDYPAPVESDDWWGWDASSAALYLPEIDNVMQWDDSGALEALQFSRERKRARDLNLPCNVPSLKPDVFNEKIDWNTKPGKLSKEAAEAWAFIVEADNRANTRRKGGKYGRRKLDSTYAQANESREEVTLPPTGWDLPPSPEKQQHSQPNPWRSSDRDAFQANPWRSGDRDAFQDRQRCRGWENRYNQPSSSSWRNSGARNSRHWQENSYKTGMELKVFASQADVLMDQEYGGPKPATITQTTGRKEAQGNSQPQEMNGTSRNTSTGDGRHCGFFFLNFAMVLLGSILKVSPASMGSTCSSKSSTNKMACCKVVPRSLLCQIDHKMLSNKDQFLKEVRLISSLATRSARLCPEDYLDRRRGKRYPADYWRGRPPKLNRNSINLVTETETLGDLFSLVILLGYELLGLLQSVTLRFHASCFKNEEKSEIHNAERLSTTTDGGKRLKFQLLVMTSQQCNHILACVTSQI</sequence>
<dbReference type="PANTHER" id="PTHR34567:SF3">
    <property type="entry name" value="FK506-BINDING-LIKE PROTEIN"/>
    <property type="match status" value="1"/>
</dbReference>